<evidence type="ECO:0000259" key="5">
    <source>
        <dbReference type="Pfam" id="PF16528"/>
    </source>
</evidence>
<dbReference type="InterPro" id="IPR042560">
    <property type="entry name" value="Exo84_C_2"/>
</dbReference>
<feature type="region of interest" description="Disordered" evidence="4">
    <location>
        <begin position="1"/>
        <end position="37"/>
    </location>
</feature>
<dbReference type="PANTHER" id="PTHR21426">
    <property type="entry name" value="EXOCYST COMPLEX COMPONENT 8"/>
    <property type="match status" value="1"/>
</dbReference>
<organism evidence="6 7">
    <name type="scientific">Stephania yunnanensis</name>
    <dbReference type="NCBI Taxonomy" id="152371"/>
    <lineage>
        <taxon>Eukaryota</taxon>
        <taxon>Viridiplantae</taxon>
        <taxon>Streptophyta</taxon>
        <taxon>Embryophyta</taxon>
        <taxon>Tracheophyta</taxon>
        <taxon>Spermatophyta</taxon>
        <taxon>Magnoliopsida</taxon>
        <taxon>Ranunculales</taxon>
        <taxon>Menispermaceae</taxon>
        <taxon>Menispermoideae</taxon>
        <taxon>Cissampelideae</taxon>
        <taxon>Stephania</taxon>
    </lineage>
</organism>
<dbReference type="EMBL" id="JBBNAF010000013">
    <property type="protein sequence ID" value="KAK9087576.1"/>
    <property type="molecule type" value="Genomic_DNA"/>
</dbReference>
<feature type="compositionally biased region" description="Polar residues" evidence="4">
    <location>
        <begin position="24"/>
        <end position="37"/>
    </location>
</feature>
<feature type="domain" description="Exocyst component Exo84 C-terminal" evidence="5">
    <location>
        <begin position="143"/>
        <end position="322"/>
    </location>
</feature>
<evidence type="ECO:0000256" key="3">
    <source>
        <dbReference type="ARBA" id="ARBA00022483"/>
    </source>
</evidence>
<dbReference type="Gene3D" id="1.20.58.1220">
    <property type="entry name" value="Exo84p, C-terminal helical domain"/>
    <property type="match status" value="1"/>
</dbReference>
<dbReference type="PANTHER" id="PTHR21426:SF13">
    <property type="entry name" value="OS08G0566700 PROTEIN"/>
    <property type="match status" value="1"/>
</dbReference>
<reference evidence="6 7" key="1">
    <citation type="submission" date="2024-01" db="EMBL/GenBank/DDBJ databases">
        <title>Genome assemblies of Stephania.</title>
        <authorList>
            <person name="Yang L."/>
        </authorList>
    </citation>
    <scope>NUCLEOTIDE SEQUENCE [LARGE SCALE GENOMIC DNA]</scope>
    <source>
        <strain evidence="6">YNDBR</strain>
        <tissue evidence="6">Leaf</tissue>
    </source>
</reference>
<keyword evidence="2" id="KW-0813">Transport</keyword>
<gene>
    <name evidence="6" type="ORF">Syun_029970</name>
</gene>
<proteinExistence type="inferred from homology"/>
<comment type="similarity">
    <text evidence="1">Belongs to the EXO84 family.</text>
</comment>
<dbReference type="GO" id="GO:0008104">
    <property type="term" value="P:intracellular protein localization"/>
    <property type="evidence" value="ECO:0007669"/>
    <property type="project" value="TreeGrafter"/>
</dbReference>
<accession>A0AAP0E6L3</accession>
<evidence type="ECO:0000313" key="6">
    <source>
        <dbReference type="EMBL" id="KAK9087576.1"/>
    </source>
</evidence>
<dbReference type="SUPFAM" id="SSF74788">
    <property type="entry name" value="Cullin repeat-like"/>
    <property type="match status" value="1"/>
</dbReference>
<dbReference type="InterPro" id="IPR033961">
    <property type="entry name" value="Exo84"/>
</dbReference>
<protein>
    <recommendedName>
        <fullName evidence="5">Exocyst component Exo84 C-terminal domain-containing protein</fullName>
    </recommendedName>
</protein>
<dbReference type="InterPro" id="IPR032403">
    <property type="entry name" value="Exo84_C"/>
</dbReference>
<dbReference type="GO" id="GO:0006893">
    <property type="term" value="P:Golgi to plasma membrane transport"/>
    <property type="evidence" value="ECO:0007669"/>
    <property type="project" value="TreeGrafter"/>
</dbReference>
<evidence type="ECO:0000256" key="4">
    <source>
        <dbReference type="SAM" id="MobiDB-lite"/>
    </source>
</evidence>
<name>A0AAP0E6L3_9MAGN</name>
<keyword evidence="7" id="KW-1185">Reference proteome</keyword>
<comment type="caution">
    <text evidence="6">The sequence shown here is derived from an EMBL/GenBank/DDBJ whole genome shotgun (WGS) entry which is preliminary data.</text>
</comment>
<keyword evidence="3" id="KW-0268">Exocytosis</keyword>
<dbReference type="InterPro" id="IPR016159">
    <property type="entry name" value="Cullin_repeat-like_dom_sf"/>
</dbReference>
<dbReference type="GO" id="GO:0006887">
    <property type="term" value="P:exocytosis"/>
    <property type="evidence" value="ECO:0007669"/>
    <property type="project" value="UniProtKB-KW"/>
</dbReference>
<feature type="compositionally biased region" description="Low complexity" evidence="4">
    <location>
        <begin position="14"/>
        <end position="23"/>
    </location>
</feature>
<evidence type="ECO:0000256" key="1">
    <source>
        <dbReference type="ARBA" id="ARBA00007210"/>
    </source>
</evidence>
<evidence type="ECO:0000256" key="2">
    <source>
        <dbReference type="ARBA" id="ARBA00022448"/>
    </source>
</evidence>
<dbReference type="GO" id="GO:0000145">
    <property type="term" value="C:exocyst"/>
    <property type="evidence" value="ECO:0007669"/>
    <property type="project" value="InterPro"/>
</dbReference>
<dbReference type="Proteomes" id="UP001420932">
    <property type="component" value="Unassembled WGS sequence"/>
</dbReference>
<evidence type="ECO:0000313" key="7">
    <source>
        <dbReference type="Proteomes" id="UP001420932"/>
    </source>
</evidence>
<dbReference type="AlphaFoldDB" id="A0AAP0E6L3"/>
<dbReference type="Pfam" id="PF16528">
    <property type="entry name" value="Exo84_C"/>
    <property type="match status" value="1"/>
</dbReference>
<sequence length="910" mass="102921">MDSSTRFRFRDAETSSSSSSSTSVDSPLSRFSNNGDFEPQSMTAKGIKLLCSELIELKTTSNDDFHRTVYLNCPDFVRIFKELRGIEYEMKQLKLHVSNHKKLINELMDGVYMEVLSEEFVDSIFMQFEDVDQSSESIVEVQIDAIPEVLDVLLSEQRLDEALTIVEKEMRLLKKKEVREDSKPHSLTSYYTSILERKSRLANQYAALAEHPRVPSPEFLKALAGLCRLGDSQHAIQLLLRYYHSRLENAKHEWQWREPSLDWTYIRQLAKAVFSTISQAARSFENLYGDKSPYASEFVQWACEETEAFVSCFDKYIKSLEINVNLAPAVEAVNSALSYCSILETQWIVLKPYLIKLLCPCMEEVLEMYICHYKKIIGVFAASDAWILDKYLISEILMEVATPAVISNEVEFCFLTTSGRKFITTLQVAMKESFPLVFLQIDTAIFNGLMDLFSEYINILDKAISGQADVSETGGSIIIQARTMKQQLSVLANASAVVDIFSSATRNILKGTKQFGGEIVKDHLASSLEKKLVNWIFFIQEAANRPKASFCQQFISRVTIPEIELKLKPEFYINYQSSDVFHDLMPSVAFEMLFQELRNVDKLGKEVYNGANWLLEELLTELMANIFLWLSSNEDFWKVIEENSTLQHSDGFWKNVKVVTTPENAFVLRKVSNENDIFACFCSLLFNGQLSGYDRHNVLAFFALDVQFLVELSRFGGYFCDNLGNATSALISRMESAFIDGGVDLCRNEVDYGRIIDAATKSILKLLGKENRKSSSNEAFTIVENSDGHQYVYESDPIVGRYASSEDNLEMDEGLATNTSEIVTPIVQAIHEFDQTTTADETQLDEARCASSNDSTTHFELEEAVNDAMIKENQSQKSEISSAKASSMIAKEVSGDCQNDEGMTNAQGCI</sequence>